<dbReference type="PROSITE" id="PS50244">
    <property type="entry name" value="S5A_REDUCTASE"/>
    <property type="match status" value="1"/>
</dbReference>
<evidence type="ECO:0000256" key="1">
    <source>
        <dbReference type="ARBA" id="ARBA00004141"/>
    </source>
</evidence>
<feature type="transmembrane region" description="Helical" evidence="7">
    <location>
        <begin position="77"/>
        <end position="96"/>
    </location>
</feature>
<dbReference type="PANTHER" id="PTHR10556:SF43">
    <property type="entry name" value="STEROID 5-ALPHA-REDUCTASE DET2"/>
    <property type="match status" value="1"/>
</dbReference>
<evidence type="ECO:0000259" key="8">
    <source>
        <dbReference type="Pfam" id="PF02544"/>
    </source>
</evidence>
<dbReference type="OrthoDB" id="5788137at2759"/>
<evidence type="ECO:0000313" key="9">
    <source>
        <dbReference type="EMBL" id="KAG7344603.1"/>
    </source>
</evidence>
<feature type="transmembrane region" description="Helical" evidence="7">
    <location>
        <begin position="338"/>
        <end position="356"/>
    </location>
</feature>
<dbReference type="InterPro" id="IPR039357">
    <property type="entry name" value="SRD5A/TECR"/>
</dbReference>
<name>A0A9K3KJ19_9STRA</name>
<feature type="transmembrane region" description="Helical" evidence="7">
    <location>
        <begin position="252"/>
        <end position="269"/>
    </location>
</feature>
<dbReference type="GO" id="GO:0016020">
    <property type="term" value="C:membrane"/>
    <property type="evidence" value="ECO:0007669"/>
    <property type="project" value="UniProtKB-SubCell"/>
</dbReference>
<feature type="compositionally biased region" description="Polar residues" evidence="6">
    <location>
        <begin position="1"/>
        <end position="12"/>
    </location>
</feature>
<dbReference type="EMBL" id="JAGRRH010000023">
    <property type="protein sequence ID" value="KAG7344603.1"/>
    <property type="molecule type" value="Genomic_DNA"/>
</dbReference>
<evidence type="ECO:0000256" key="2">
    <source>
        <dbReference type="ARBA" id="ARBA00007742"/>
    </source>
</evidence>
<evidence type="ECO:0000256" key="6">
    <source>
        <dbReference type="SAM" id="MobiDB-lite"/>
    </source>
</evidence>
<reference evidence="9" key="1">
    <citation type="journal article" date="2021" name="Sci. Rep.">
        <title>Diploid genomic architecture of Nitzschia inconspicua, an elite biomass production diatom.</title>
        <authorList>
            <person name="Oliver A."/>
            <person name="Podell S."/>
            <person name="Pinowska A."/>
            <person name="Traller J.C."/>
            <person name="Smith S.R."/>
            <person name="McClure R."/>
            <person name="Beliaev A."/>
            <person name="Bohutskyi P."/>
            <person name="Hill E.A."/>
            <person name="Rabines A."/>
            <person name="Zheng H."/>
            <person name="Allen L.Z."/>
            <person name="Kuo A."/>
            <person name="Grigoriev I.V."/>
            <person name="Allen A.E."/>
            <person name="Hazlebeck D."/>
            <person name="Allen E.E."/>
        </authorList>
    </citation>
    <scope>NUCLEOTIDE SEQUENCE</scope>
    <source>
        <strain evidence="9">Hildebrandi</strain>
    </source>
</reference>
<dbReference type="PANTHER" id="PTHR10556">
    <property type="entry name" value="3-OXO-5-ALPHA-STEROID 4-DEHYDROGENASE"/>
    <property type="match status" value="1"/>
</dbReference>
<evidence type="ECO:0000256" key="3">
    <source>
        <dbReference type="ARBA" id="ARBA00022692"/>
    </source>
</evidence>
<keyword evidence="3 7" id="KW-0812">Transmembrane</keyword>
<accession>A0A9K3KJ19</accession>
<keyword evidence="4 7" id="KW-1133">Transmembrane helix</keyword>
<feature type="transmembrane region" description="Helical" evidence="7">
    <location>
        <begin position="132"/>
        <end position="151"/>
    </location>
</feature>
<gene>
    <name evidence="9" type="ORF">IV203_022611</name>
</gene>
<evidence type="ECO:0000256" key="7">
    <source>
        <dbReference type="SAM" id="Phobius"/>
    </source>
</evidence>
<feature type="transmembrane region" description="Helical" evidence="7">
    <location>
        <begin position="483"/>
        <end position="500"/>
    </location>
</feature>
<feature type="transmembrane region" description="Helical" evidence="7">
    <location>
        <begin position="281"/>
        <end position="302"/>
    </location>
</feature>
<dbReference type="AlphaFoldDB" id="A0A9K3KJ19"/>
<comment type="similarity">
    <text evidence="2">Belongs to the steroid 5-alpha reductase family.</text>
</comment>
<dbReference type="GO" id="GO:0006629">
    <property type="term" value="P:lipid metabolic process"/>
    <property type="evidence" value="ECO:0007669"/>
    <property type="project" value="InterPro"/>
</dbReference>
<feature type="transmembrane region" description="Helical" evidence="7">
    <location>
        <begin position="314"/>
        <end position="332"/>
    </location>
</feature>
<comment type="subcellular location">
    <subcellularLocation>
        <location evidence="1">Membrane</location>
        <topology evidence="1">Multi-pass membrane protein</topology>
    </subcellularLocation>
</comment>
<feature type="transmembrane region" description="Helical" evidence="7">
    <location>
        <begin position="641"/>
        <end position="659"/>
    </location>
</feature>
<keyword evidence="5 7" id="KW-0472">Membrane</keyword>
<feature type="transmembrane region" description="Helical" evidence="7">
    <location>
        <begin position="157"/>
        <end position="175"/>
    </location>
</feature>
<feature type="transmembrane region" description="Helical" evidence="7">
    <location>
        <begin position="213"/>
        <end position="231"/>
    </location>
</feature>
<feature type="domain" description="3-oxo-5-alpha-steroid 4-dehydrogenase C-terminal" evidence="8">
    <location>
        <begin position="603"/>
        <end position="758"/>
    </location>
</feature>
<feature type="region of interest" description="Disordered" evidence="6">
    <location>
        <begin position="1"/>
        <end position="22"/>
    </location>
</feature>
<feature type="transmembrane region" description="Helical" evidence="7">
    <location>
        <begin position="409"/>
        <end position="427"/>
    </location>
</feature>
<dbReference type="InterPro" id="IPR001104">
    <property type="entry name" value="3-oxo-5_a-steroid_4-DH_C"/>
</dbReference>
<evidence type="ECO:0000256" key="4">
    <source>
        <dbReference type="ARBA" id="ARBA00022989"/>
    </source>
</evidence>
<sequence>MTTALFTNTTGRNNEDETSNPERTATITATTTATTTTSTTTTTTTTPSFKTILYGTISLILVVGYLCYETLTSLDRLLLIIWTLVVLLSCTVFVCFDVNGNAVNVVDDVNVNINVNGNKKQQQQQQQQQQQLVMGLILHTCTGVLLVVSMINFNSTTLAVGLLAALLYSAVFLDQRPKWRGRNQNQNTIIVTTTTTTATTTTTFPFHRSKTKLAIFRGLAIADACLFALLFRCNNHRNWYSQSDDEKQPYDPLLYTSFSFLFVSCVIWANNEGTSPAAITLQSLAIWSPIGKIASIVLYACLQRGRPNDFDFTFLSLVVCGLLDVTWILVAVVKYLDLHAVTTTTYLYSVLWYLIFDKFDYCLVERPVLRHGSIITALGWDQSYETLIKLEQHVKLDTWLRQSLSTDTLSKIILFLSPIVALVLILGRPTTYGKLDGLASSPTVHTSVGVVDSSNGVNTTRPSTHPQQPRRFHWLGPMLSSKWSWMIFESPCWVWTMFLLNHKRQMDYDNYQRDFIEMAEHLHKKKGWMDAIVRTLLGMSRNDKPTEFIPESILDPPFLDALYAMLGQEMVPNVTNQVLIGWFLLHYLYRSLVYPIFLSKSSRMPLGISLFGVCYTLLNGYLQPYDLIFQQVFPDEYQYSIQFWSGIVMGALGFAIGCHSDHTLLELKRDKESSGGDAYYQIPRDGLFEYVSSPHYLGEILEWTGFCIACNFSLASVSFVLWTVANLVPRAYATHRWYHDKFHEEYPTLNRKVIIPFVV</sequence>
<dbReference type="Proteomes" id="UP000693970">
    <property type="component" value="Unassembled WGS sequence"/>
</dbReference>
<comment type="caution">
    <text evidence="9">The sequence shown here is derived from an EMBL/GenBank/DDBJ whole genome shotgun (WGS) entry which is preliminary data.</text>
</comment>
<evidence type="ECO:0000313" key="10">
    <source>
        <dbReference type="Proteomes" id="UP000693970"/>
    </source>
</evidence>
<dbReference type="GO" id="GO:0016627">
    <property type="term" value="F:oxidoreductase activity, acting on the CH-CH group of donors"/>
    <property type="evidence" value="ECO:0007669"/>
    <property type="project" value="InterPro"/>
</dbReference>
<evidence type="ECO:0000256" key="5">
    <source>
        <dbReference type="ARBA" id="ARBA00023136"/>
    </source>
</evidence>
<reference evidence="9" key="2">
    <citation type="submission" date="2021-04" db="EMBL/GenBank/DDBJ databases">
        <authorList>
            <person name="Podell S."/>
        </authorList>
    </citation>
    <scope>NUCLEOTIDE SEQUENCE</scope>
    <source>
        <strain evidence="9">Hildebrandi</strain>
    </source>
</reference>
<proteinExistence type="inferred from homology"/>
<feature type="transmembrane region" description="Helical" evidence="7">
    <location>
        <begin position="187"/>
        <end position="207"/>
    </location>
</feature>
<keyword evidence="10" id="KW-1185">Reference proteome</keyword>
<protein>
    <submittedName>
        <fullName evidence="9">3-oxo-5-alpha-steroid 4-dehydrogenase-domain containing protein</fullName>
    </submittedName>
</protein>
<dbReference type="Pfam" id="PF02544">
    <property type="entry name" value="Steroid_dh"/>
    <property type="match status" value="1"/>
</dbReference>
<feature type="transmembrane region" description="Helical" evidence="7">
    <location>
        <begin position="52"/>
        <end position="71"/>
    </location>
</feature>
<organism evidence="9 10">
    <name type="scientific">Nitzschia inconspicua</name>
    <dbReference type="NCBI Taxonomy" id="303405"/>
    <lineage>
        <taxon>Eukaryota</taxon>
        <taxon>Sar</taxon>
        <taxon>Stramenopiles</taxon>
        <taxon>Ochrophyta</taxon>
        <taxon>Bacillariophyta</taxon>
        <taxon>Bacillariophyceae</taxon>
        <taxon>Bacillariophycidae</taxon>
        <taxon>Bacillariales</taxon>
        <taxon>Bacillariaceae</taxon>
        <taxon>Nitzschia</taxon>
    </lineage>
</organism>
<feature type="transmembrane region" description="Helical" evidence="7">
    <location>
        <begin position="604"/>
        <end position="621"/>
    </location>
</feature>